<sequence>MRNVFTVFGSIFLITVSCFANPGRTVAHPVPISELLFRLTVSRLEQNTTEIREQMLYAIACGNEDLAKELDACFSIRATGDTVSSVCNKLFALGRTAPETTISESLAVALGLGSGLYSEQVNGKPSVRKEKIDKSRWLEITTNTLLWLPPEVRANLWTPYREIVSNLWILGYRLPAPSRSDIPKRDAWKYMRQVYAPNFLEANVRLLDDLYPILLAEVEARDPKISKELPFGSAARNFALLGPYFNYYEYLYGEPELDATWASPHFLDASWWLYPRKVEQLVEILGGLYLSSAERKTPKGDESLKLIREDLRRIAQLSSKERRGVAIFPALFAPPEITLLLFWSSCPSVKAFLFEVSSNLPDEWSRKMLEQVEMVEWLYNCLGSSIEAKAGKDASLIPADVEYVSLIREQMGTGVSIMNYFSDHLKMGR</sequence>
<name>A0A2Z4Y780_SUMC1</name>
<evidence type="ECO:0000313" key="1">
    <source>
        <dbReference type="EMBL" id="AXA37084.1"/>
    </source>
</evidence>
<dbReference type="PROSITE" id="PS51257">
    <property type="entry name" value="PROKAR_LIPOPROTEIN"/>
    <property type="match status" value="1"/>
</dbReference>
<protein>
    <submittedName>
        <fullName evidence="1">Uncharacterized protein</fullName>
    </submittedName>
</protein>
<dbReference type="EMBL" id="CP030759">
    <property type="protein sequence ID" value="AXA37084.1"/>
    <property type="molecule type" value="Genomic_DNA"/>
</dbReference>
<proteinExistence type="predicted"/>
<dbReference type="AlphaFoldDB" id="A0A2Z4Y780"/>
<reference evidence="1 2" key="1">
    <citation type="submission" date="2018-05" db="EMBL/GenBank/DDBJ databases">
        <title>A metagenomic window into the 2 km-deep terrestrial subsurface aquifer revealed taxonomically and functionally diverse microbial community comprising novel uncultured bacterial lineages.</title>
        <authorList>
            <person name="Kadnikov V.V."/>
            <person name="Mardanov A.V."/>
            <person name="Beletsky A.V."/>
            <person name="Banks D."/>
            <person name="Pimenov N.V."/>
            <person name="Frank Y.A."/>
            <person name="Karnachuk O.V."/>
            <person name="Ravin N.V."/>
        </authorList>
    </citation>
    <scope>NUCLEOTIDE SEQUENCE [LARGE SCALE GENOMIC DNA]</scope>
    <source>
        <strain evidence="1">BY</strain>
    </source>
</reference>
<organism evidence="1 2">
    <name type="scientific">Sumerlaea chitinivorans</name>
    <dbReference type="NCBI Taxonomy" id="2250252"/>
    <lineage>
        <taxon>Bacteria</taxon>
        <taxon>Candidatus Sumerlaeota</taxon>
        <taxon>Candidatus Sumerlaeia</taxon>
        <taxon>Candidatus Sumerlaeales</taxon>
        <taxon>Candidatus Sumerlaeaceae</taxon>
        <taxon>Candidatus Sumerlaea</taxon>
    </lineage>
</organism>
<accession>A0A2Z4Y780</accession>
<dbReference type="KEGG" id="schv:BRCON_2307"/>
<evidence type="ECO:0000313" key="2">
    <source>
        <dbReference type="Proteomes" id="UP000262583"/>
    </source>
</evidence>
<gene>
    <name evidence="1" type="ORF">BRCON_2307</name>
</gene>
<dbReference type="Proteomes" id="UP000262583">
    <property type="component" value="Chromosome"/>
</dbReference>